<feature type="compositionally biased region" description="Polar residues" evidence="1">
    <location>
        <begin position="14"/>
        <end position="25"/>
    </location>
</feature>
<dbReference type="OrthoDB" id="2004209at2759"/>
<dbReference type="EMBL" id="JABFUD020000022">
    <property type="protein sequence ID" value="KAI5061879.1"/>
    <property type="molecule type" value="Genomic_DNA"/>
</dbReference>
<dbReference type="Proteomes" id="UP000886520">
    <property type="component" value="Chromosome 22"/>
</dbReference>
<accession>A0A9D4U5B0</accession>
<gene>
    <name evidence="2" type="ORF">GOP47_0022418</name>
</gene>
<organism evidence="2 3">
    <name type="scientific">Adiantum capillus-veneris</name>
    <name type="common">Maidenhair fern</name>
    <dbReference type="NCBI Taxonomy" id="13818"/>
    <lineage>
        <taxon>Eukaryota</taxon>
        <taxon>Viridiplantae</taxon>
        <taxon>Streptophyta</taxon>
        <taxon>Embryophyta</taxon>
        <taxon>Tracheophyta</taxon>
        <taxon>Polypodiopsida</taxon>
        <taxon>Polypodiidae</taxon>
        <taxon>Polypodiales</taxon>
        <taxon>Pteridineae</taxon>
        <taxon>Pteridaceae</taxon>
        <taxon>Vittarioideae</taxon>
        <taxon>Adiantum</taxon>
    </lineage>
</organism>
<evidence type="ECO:0000256" key="1">
    <source>
        <dbReference type="SAM" id="MobiDB-lite"/>
    </source>
</evidence>
<sequence length="77" mass="8479">MSKKPLTVDISFAIPTQESEEQTSPGARRSTRKALHRTQAIVAEDVVIDEELSTPLDASPLAMETGPFDYTFVETRA</sequence>
<evidence type="ECO:0000313" key="2">
    <source>
        <dbReference type="EMBL" id="KAI5061879.1"/>
    </source>
</evidence>
<feature type="region of interest" description="Disordered" evidence="1">
    <location>
        <begin position="1"/>
        <end position="34"/>
    </location>
</feature>
<comment type="caution">
    <text evidence="2">The sequence shown here is derived from an EMBL/GenBank/DDBJ whole genome shotgun (WGS) entry which is preliminary data.</text>
</comment>
<dbReference type="AlphaFoldDB" id="A0A9D4U5B0"/>
<protein>
    <submittedName>
        <fullName evidence="2">Uncharacterized protein</fullName>
    </submittedName>
</protein>
<evidence type="ECO:0000313" key="3">
    <source>
        <dbReference type="Proteomes" id="UP000886520"/>
    </source>
</evidence>
<reference evidence="2" key="1">
    <citation type="submission" date="2021-01" db="EMBL/GenBank/DDBJ databases">
        <title>Adiantum capillus-veneris genome.</title>
        <authorList>
            <person name="Fang Y."/>
            <person name="Liao Q."/>
        </authorList>
    </citation>
    <scope>NUCLEOTIDE SEQUENCE</scope>
    <source>
        <strain evidence="2">H3</strain>
        <tissue evidence="2">Leaf</tissue>
    </source>
</reference>
<keyword evidence="3" id="KW-1185">Reference proteome</keyword>
<proteinExistence type="predicted"/>
<name>A0A9D4U5B0_ADICA</name>